<evidence type="ECO:0000313" key="10">
    <source>
        <dbReference type="Proteomes" id="UP000464658"/>
    </source>
</evidence>
<protein>
    <recommendedName>
        <fullName evidence="8">Carbamoyl phosphate synthase preATP-grasp domain-containing protein</fullName>
    </recommendedName>
</protein>
<dbReference type="EMBL" id="AP021906">
    <property type="protein sequence ID" value="BBP88458.1"/>
    <property type="molecule type" value="Genomic_DNA"/>
</dbReference>
<organism evidence="9 10">
    <name type="scientific">Bacillus safensis</name>
    <dbReference type="NCBI Taxonomy" id="561879"/>
    <lineage>
        <taxon>Bacteria</taxon>
        <taxon>Bacillati</taxon>
        <taxon>Bacillota</taxon>
        <taxon>Bacilli</taxon>
        <taxon>Bacillales</taxon>
        <taxon>Bacillaceae</taxon>
        <taxon>Bacillus</taxon>
    </lineage>
</organism>
<dbReference type="GO" id="GO:0005524">
    <property type="term" value="F:ATP binding"/>
    <property type="evidence" value="ECO:0007669"/>
    <property type="project" value="UniProtKB-KW"/>
</dbReference>
<evidence type="ECO:0000256" key="2">
    <source>
        <dbReference type="ARBA" id="ARBA00022723"/>
    </source>
</evidence>
<evidence type="ECO:0000256" key="4">
    <source>
        <dbReference type="ARBA" id="ARBA00022741"/>
    </source>
</evidence>
<evidence type="ECO:0000313" key="9">
    <source>
        <dbReference type="EMBL" id="BBP88458.1"/>
    </source>
</evidence>
<reference evidence="9 10" key="1">
    <citation type="submission" date="2019-12" db="EMBL/GenBank/DDBJ databases">
        <title>Full genome sequence of a Bacillus safensis strain isolated from commercially available natto in Indonesia.</title>
        <authorList>
            <person name="Yoshida M."/>
            <person name="Uomi M."/>
            <person name="Waturangi D."/>
            <person name="Ekaputri J.J."/>
            <person name="Setiamarga D.H.E."/>
        </authorList>
    </citation>
    <scope>NUCLEOTIDE SEQUENCE [LARGE SCALE GENOMIC DNA]</scope>
    <source>
        <strain evidence="9 10">IDN1</strain>
    </source>
</reference>
<dbReference type="GO" id="GO:0006541">
    <property type="term" value="P:glutamine metabolic process"/>
    <property type="evidence" value="ECO:0007669"/>
    <property type="project" value="TreeGrafter"/>
</dbReference>
<dbReference type="PANTHER" id="PTHR11405">
    <property type="entry name" value="CARBAMOYLTRANSFERASE FAMILY MEMBER"/>
    <property type="match status" value="1"/>
</dbReference>
<comment type="catalytic activity">
    <reaction evidence="7">
        <text>hydrogencarbonate + NH4(+) + 2 ATP = carbamoyl phosphate + 2 ADP + phosphate + 2 H(+)</text>
        <dbReference type="Rhea" id="RHEA:18029"/>
        <dbReference type="ChEBI" id="CHEBI:15378"/>
        <dbReference type="ChEBI" id="CHEBI:17544"/>
        <dbReference type="ChEBI" id="CHEBI:28938"/>
        <dbReference type="ChEBI" id="CHEBI:30616"/>
        <dbReference type="ChEBI" id="CHEBI:43474"/>
        <dbReference type="ChEBI" id="CHEBI:58228"/>
        <dbReference type="ChEBI" id="CHEBI:456216"/>
        <dbReference type="EC" id="6.3.4.16"/>
    </reaction>
</comment>
<dbReference type="Gene3D" id="3.30.1490.20">
    <property type="entry name" value="ATP-grasp fold, A domain"/>
    <property type="match status" value="1"/>
</dbReference>
<dbReference type="InterPro" id="IPR013815">
    <property type="entry name" value="ATP_grasp_subdomain_1"/>
</dbReference>
<evidence type="ECO:0000256" key="3">
    <source>
        <dbReference type="ARBA" id="ARBA00022737"/>
    </source>
</evidence>
<name>A0A5S9M6K4_BACIA</name>
<dbReference type="InterPro" id="IPR058047">
    <property type="entry name" value="CPSase_preATP-grasp"/>
</dbReference>
<dbReference type="SUPFAM" id="SSF52440">
    <property type="entry name" value="PreATP-grasp domain"/>
    <property type="match status" value="1"/>
</dbReference>
<gene>
    <name evidence="9" type="ORF">BsIDN1_20760</name>
</gene>
<dbReference type="GO" id="GO:0006221">
    <property type="term" value="P:pyrimidine nucleotide biosynthetic process"/>
    <property type="evidence" value="ECO:0007669"/>
    <property type="project" value="UniProtKB-KW"/>
</dbReference>
<dbReference type="PANTHER" id="PTHR11405:SF53">
    <property type="entry name" value="CARBAMOYL-PHOSPHATE SYNTHASE [AMMONIA], MITOCHONDRIAL"/>
    <property type="match status" value="1"/>
</dbReference>
<dbReference type="GO" id="GO:0004088">
    <property type="term" value="F:carbamoyl-phosphate synthase (glutamine-hydrolyzing) activity"/>
    <property type="evidence" value="ECO:0007669"/>
    <property type="project" value="TreeGrafter"/>
</dbReference>
<evidence type="ECO:0000256" key="1">
    <source>
        <dbReference type="ARBA" id="ARBA00022598"/>
    </source>
</evidence>
<sequence>MQKLGFETIMMNNNPETVSTDYEIADRLYFEPITLEHILNVVEAEQIDFVIVQFGGQTAINVAEGLEKAGVTLLGTSFDTLDALEDRDLFYQLLDELNLPHAKGDTAHSKRRSTRTCEKHRLPCINSPIVCHWWNGNDRCSVRSTFGITA</sequence>
<dbReference type="Pfam" id="PF25596">
    <property type="entry name" value="CPSase_L_D1"/>
    <property type="match status" value="1"/>
</dbReference>
<keyword evidence="4" id="KW-0547">Nucleotide-binding</keyword>
<evidence type="ECO:0000256" key="7">
    <source>
        <dbReference type="ARBA" id="ARBA00047359"/>
    </source>
</evidence>
<dbReference type="Gene3D" id="3.30.470.20">
    <property type="entry name" value="ATP-grasp fold, B domain"/>
    <property type="match status" value="1"/>
</dbReference>
<keyword evidence="2" id="KW-0479">Metal-binding</keyword>
<dbReference type="GO" id="GO:0005737">
    <property type="term" value="C:cytoplasm"/>
    <property type="evidence" value="ECO:0007669"/>
    <property type="project" value="TreeGrafter"/>
</dbReference>
<keyword evidence="1" id="KW-0436">Ligase</keyword>
<keyword evidence="3" id="KW-0677">Repeat</keyword>
<dbReference type="AlphaFoldDB" id="A0A5S9M6K4"/>
<feature type="domain" description="Carbamoyl phosphate synthase preATP-grasp" evidence="8">
    <location>
        <begin position="1"/>
        <end position="82"/>
    </location>
</feature>
<keyword evidence="5" id="KW-0067">ATP-binding</keyword>
<dbReference type="Proteomes" id="UP000464658">
    <property type="component" value="Chromosome"/>
</dbReference>
<proteinExistence type="predicted"/>
<dbReference type="GO" id="GO:0004087">
    <property type="term" value="F:carbamoyl-phosphate synthase (ammonia) activity"/>
    <property type="evidence" value="ECO:0007669"/>
    <property type="project" value="UniProtKB-EC"/>
</dbReference>
<evidence type="ECO:0000256" key="5">
    <source>
        <dbReference type="ARBA" id="ARBA00022840"/>
    </source>
</evidence>
<dbReference type="InterPro" id="IPR016185">
    <property type="entry name" value="PreATP-grasp_dom_sf"/>
</dbReference>
<evidence type="ECO:0000259" key="8">
    <source>
        <dbReference type="Pfam" id="PF25596"/>
    </source>
</evidence>
<evidence type="ECO:0000256" key="6">
    <source>
        <dbReference type="ARBA" id="ARBA00022975"/>
    </source>
</evidence>
<keyword evidence="6" id="KW-0665">Pyrimidine biosynthesis</keyword>
<dbReference type="FunFam" id="3.40.50.20:FF:000001">
    <property type="entry name" value="Carbamoyl-phosphate synthase large chain"/>
    <property type="match status" value="1"/>
</dbReference>
<dbReference type="GO" id="GO:0046872">
    <property type="term" value="F:metal ion binding"/>
    <property type="evidence" value="ECO:0007669"/>
    <property type="project" value="UniProtKB-KW"/>
</dbReference>
<accession>A0A5S9M6K4</accession>
<dbReference type="Gene3D" id="3.40.50.20">
    <property type="match status" value="1"/>
</dbReference>